<proteinExistence type="predicted"/>
<keyword evidence="3" id="KW-0808">Transferase</keyword>
<dbReference type="InterPro" id="IPR053524">
    <property type="entry name" value="Aerial_hyphae_peptide-synth"/>
</dbReference>
<dbReference type="SMART" id="SM01260">
    <property type="entry name" value="LANC_like"/>
    <property type="match status" value="1"/>
</dbReference>
<dbReference type="Gene3D" id="1.10.510.10">
    <property type="entry name" value="Transferase(Phosphotransferase) domain 1"/>
    <property type="match status" value="1"/>
</dbReference>
<keyword evidence="6" id="KW-0067">ATP-binding</keyword>
<dbReference type="Gene3D" id="3.30.200.20">
    <property type="entry name" value="Phosphorylase Kinase, domain 1"/>
    <property type="match status" value="1"/>
</dbReference>
<feature type="domain" description="Protein kinase" evidence="8">
    <location>
        <begin position="228"/>
        <end position="583"/>
    </location>
</feature>
<evidence type="ECO:0000256" key="3">
    <source>
        <dbReference type="ARBA" id="ARBA00022679"/>
    </source>
</evidence>
<evidence type="ECO:0000313" key="10">
    <source>
        <dbReference type="Proteomes" id="UP001431313"/>
    </source>
</evidence>
<keyword evidence="10" id="KW-1185">Reference proteome</keyword>
<reference evidence="9" key="1">
    <citation type="submission" date="2022-08" db="EMBL/GenBank/DDBJ databases">
        <authorList>
            <person name="Somphong A."/>
            <person name="Phongsopitanun W."/>
        </authorList>
    </citation>
    <scope>NUCLEOTIDE SEQUENCE</scope>
    <source>
        <strain evidence="9">LP05-1</strain>
    </source>
</reference>
<dbReference type="NCBIfam" id="NF038151">
    <property type="entry name" value="lanthi_synth_III"/>
    <property type="match status" value="1"/>
</dbReference>
<dbReference type="EC" id="2.7.11.1" evidence="1"/>
<organism evidence="9 10">
    <name type="scientific">Streptomyces pyxinae</name>
    <dbReference type="NCBI Taxonomy" id="2970734"/>
    <lineage>
        <taxon>Bacteria</taxon>
        <taxon>Bacillati</taxon>
        <taxon>Actinomycetota</taxon>
        <taxon>Actinomycetes</taxon>
        <taxon>Kitasatosporales</taxon>
        <taxon>Streptomycetaceae</taxon>
        <taxon>Streptomyces</taxon>
    </lineage>
</organism>
<evidence type="ECO:0000256" key="6">
    <source>
        <dbReference type="ARBA" id="ARBA00022840"/>
    </source>
</evidence>
<evidence type="ECO:0000256" key="4">
    <source>
        <dbReference type="ARBA" id="ARBA00022741"/>
    </source>
</evidence>
<dbReference type="PANTHER" id="PTHR43289">
    <property type="entry name" value="MITOGEN-ACTIVATED PROTEIN KINASE KINASE KINASE 20-RELATED"/>
    <property type="match status" value="1"/>
</dbReference>
<dbReference type="InterPro" id="IPR058053">
    <property type="entry name" value="RamC_C"/>
</dbReference>
<evidence type="ECO:0000313" key="9">
    <source>
        <dbReference type="EMBL" id="MCS0636708.1"/>
    </source>
</evidence>
<dbReference type="PRINTS" id="PR01950">
    <property type="entry name" value="LANCSUPER"/>
</dbReference>
<accession>A0ABT2CH41</accession>
<dbReference type="Proteomes" id="UP001431313">
    <property type="component" value="Unassembled WGS sequence"/>
</dbReference>
<dbReference type="SMART" id="SM00220">
    <property type="entry name" value="S_TKc"/>
    <property type="match status" value="1"/>
</dbReference>
<dbReference type="PANTHER" id="PTHR43289:SF6">
    <property type="entry name" value="SERINE_THREONINE-PROTEIN KINASE NEKL-3"/>
    <property type="match status" value="1"/>
</dbReference>
<keyword evidence="5" id="KW-0418">Kinase</keyword>
<dbReference type="Pfam" id="PF25816">
    <property type="entry name" value="RamC_N"/>
    <property type="match status" value="1"/>
</dbReference>
<sequence length="890" mass="94252">MPRLQETQLHCLADRRYYEAPARLRDEATRYPLDRAEPPDGWVRAGAGLWTSLIPAGVVPPEQGWKIHVSTVPAGAGRTLEITARLCREHRVPFKFLRSEQALRLMSDKHMKRSGSGKFLTLYPPDEPSFLRLAEALAVALKGRPGPYILSDLRIGSAPVFVRYGAFRALWCRDEHGATVPALRHPDGRLVPDTRDVVFRLPAWVKVPAELRPHLAARAAARDDGFPYTVERALQFSNAGGIYLARHRETGRRVVLREARPHSGLDRAGDDAVTRLHREHRALTRLAGLDCVPAVHGVRRVWEHHFLVEEYIEGTTLLEELVTRYAMVHGDRSPAELAAYGAWVAGVTERLRRALDAIHARGLRFGDLHPSNVMVRPDGSLVLVDFEYATDLDDPATPLAGAPGMQAPAGTPGAAADRYALRALWLHLLIPLTEMAHHDRDKARTLERWARARFGLGPDAGPPRPALPGPGSTDEGGTGEATVARLFGGPVPDWAGLRRGLLAGIRAGATPERTDRLFPGDPAGFGSGGVCAAHGAAGVLHALRRTGAEVAPEWVEWLSGAALRRDPARPGGLYDGLPGAALVLDALGRRATARELLDRALAAPPAPSADLLTGRAGTALAALRLATSASSASTTSPSVSATAAAGGAAARPGATRPDPALLEYALRTARELDALVRGDRPAGLTAPASAGLLRGLSGVALLHLELLAHTGESWLLDAAGAALRRDAAHCAPGPGGTVQVRDGRRHLLYLDQGSGGFALVAREYLAHRPDAELAGLLPGVRRGCGLEFVREPGLVTGRAGLLAAAHALDAPDAGAPQAGAPRPDVLASARNLAWHLVADGDRLLVPGAGLLRFSADLATGAAGVLLSLHTLAAAPGAYGPGELLRLLTLG</sequence>
<comment type="caution">
    <text evidence="9">The sequence shown here is derived from an EMBL/GenBank/DDBJ whole genome shotgun (WGS) entry which is preliminary data.</text>
</comment>
<dbReference type="Pfam" id="PF00069">
    <property type="entry name" value="Pkinase"/>
    <property type="match status" value="1"/>
</dbReference>
<dbReference type="RefSeq" id="WP_258787971.1">
    <property type="nucleotide sequence ID" value="NZ_JANUGQ010000010.1"/>
</dbReference>
<dbReference type="InterPro" id="IPR000719">
    <property type="entry name" value="Prot_kinase_dom"/>
</dbReference>
<dbReference type="SUPFAM" id="SSF158745">
    <property type="entry name" value="LanC-like"/>
    <property type="match status" value="1"/>
</dbReference>
<protein>
    <recommendedName>
        <fullName evidence="1">non-specific serine/threonine protein kinase</fullName>
        <ecNumber evidence="1">2.7.11.1</ecNumber>
    </recommendedName>
</protein>
<dbReference type="SUPFAM" id="SSF56112">
    <property type="entry name" value="Protein kinase-like (PK-like)"/>
    <property type="match status" value="1"/>
</dbReference>
<dbReference type="InterPro" id="IPR007822">
    <property type="entry name" value="LANC-like"/>
</dbReference>
<dbReference type="PROSITE" id="PS50011">
    <property type="entry name" value="PROTEIN_KINASE_DOM"/>
    <property type="match status" value="1"/>
</dbReference>
<gene>
    <name evidence="9" type="primary">lanKC</name>
    <name evidence="9" type="ORF">NX801_13770</name>
</gene>
<evidence type="ECO:0000256" key="2">
    <source>
        <dbReference type="ARBA" id="ARBA00022527"/>
    </source>
</evidence>
<name>A0ABT2CH41_9ACTN</name>
<evidence type="ECO:0000256" key="1">
    <source>
        <dbReference type="ARBA" id="ARBA00012513"/>
    </source>
</evidence>
<evidence type="ECO:0000256" key="7">
    <source>
        <dbReference type="SAM" id="MobiDB-lite"/>
    </source>
</evidence>
<evidence type="ECO:0000259" key="8">
    <source>
        <dbReference type="PROSITE" id="PS50011"/>
    </source>
</evidence>
<dbReference type="InterPro" id="IPR011009">
    <property type="entry name" value="Kinase-like_dom_sf"/>
</dbReference>
<dbReference type="Gene3D" id="1.50.10.10">
    <property type="match status" value="1"/>
</dbReference>
<keyword evidence="2" id="KW-0723">Serine/threonine-protein kinase</keyword>
<dbReference type="InterPro" id="IPR057929">
    <property type="entry name" value="RamC_N"/>
</dbReference>
<dbReference type="CDD" id="cd04791">
    <property type="entry name" value="LanC_SerThrkinase"/>
    <property type="match status" value="1"/>
</dbReference>
<feature type="region of interest" description="Disordered" evidence="7">
    <location>
        <begin position="454"/>
        <end position="480"/>
    </location>
</feature>
<keyword evidence="4" id="KW-0547">Nucleotide-binding</keyword>
<dbReference type="EMBL" id="JANUGQ010000010">
    <property type="protein sequence ID" value="MCS0636708.1"/>
    <property type="molecule type" value="Genomic_DNA"/>
</dbReference>
<evidence type="ECO:0000256" key="5">
    <source>
        <dbReference type="ARBA" id="ARBA00022777"/>
    </source>
</evidence>
<dbReference type="InterPro" id="IPR012341">
    <property type="entry name" value="6hp_glycosidase-like_sf"/>
</dbReference>